<reference evidence="2 3" key="1">
    <citation type="submission" date="2019-08" db="EMBL/GenBank/DDBJ databases">
        <title>Genomes of Subsaximicrobium wynnwilliamsii strains.</title>
        <authorList>
            <person name="Bowman J.P."/>
        </authorList>
    </citation>
    <scope>NUCLEOTIDE SEQUENCE [LARGE SCALE GENOMIC DNA]</scope>
    <source>
        <strain evidence="2 3">2-80-2</strain>
    </source>
</reference>
<sequence>MKKISFIILTLVFNTMLNAQNVDFGNFPSENNDKKPMLTSNLLKSLNWEKLKESSNSNEGHYTYERKDSLLFEYKYVQQGLVADFKIISFNDKVLEYQSQISNTSKETNTNYFDKKLWLEYAHSYLPNLADSLKLSVNESKRILKAYYELLGVGTYDEYGWICEYSTVGRATDRRIAVIELLGREELLWQLIDYPNIHVQLYVADALIYSDFRNKKMIEEYKENRKYKTAREMIKYLKDELLTKEEWKKIYEIRDSNQKVNTCKSGTGSYKIYENNTSELLSEQGISEIPERYEELRKLGYLR</sequence>
<dbReference type="EMBL" id="VORO01000069">
    <property type="protein sequence ID" value="TXD86322.1"/>
    <property type="molecule type" value="Genomic_DNA"/>
</dbReference>
<dbReference type="OrthoDB" id="1432237at2"/>
<dbReference type="RefSeq" id="WP_147088543.1">
    <property type="nucleotide sequence ID" value="NZ_VORM01000044.1"/>
</dbReference>
<comment type="caution">
    <text evidence="2">The sequence shown here is derived from an EMBL/GenBank/DDBJ whole genome shotgun (WGS) entry which is preliminary data.</text>
</comment>
<evidence type="ECO:0000256" key="1">
    <source>
        <dbReference type="SAM" id="SignalP"/>
    </source>
</evidence>
<dbReference type="AlphaFoldDB" id="A0A5C6ZA93"/>
<proteinExistence type="predicted"/>
<keyword evidence="1" id="KW-0732">Signal</keyword>
<protein>
    <submittedName>
        <fullName evidence="2">Uncharacterized protein</fullName>
    </submittedName>
</protein>
<feature type="chain" id="PRO_5022912715" evidence="1">
    <location>
        <begin position="20"/>
        <end position="303"/>
    </location>
</feature>
<organism evidence="2 3">
    <name type="scientific">Subsaximicrobium wynnwilliamsii</name>
    <dbReference type="NCBI Taxonomy" id="291179"/>
    <lineage>
        <taxon>Bacteria</taxon>
        <taxon>Pseudomonadati</taxon>
        <taxon>Bacteroidota</taxon>
        <taxon>Flavobacteriia</taxon>
        <taxon>Flavobacteriales</taxon>
        <taxon>Flavobacteriaceae</taxon>
        <taxon>Subsaximicrobium</taxon>
    </lineage>
</organism>
<feature type="signal peptide" evidence="1">
    <location>
        <begin position="1"/>
        <end position="19"/>
    </location>
</feature>
<evidence type="ECO:0000313" key="2">
    <source>
        <dbReference type="EMBL" id="TXD86322.1"/>
    </source>
</evidence>
<name>A0A5C6ZA93_9FLAO</name>
<gene>
    <name evidence="2" type="ORF">ESY86_20380</name>
</gene>
<evidence type="ECO:0000313" key="3">
    <source>
        <dbReference type="Proteomes" id="UP000321578"/>
    </source>
</evidence>
<accession>A0A5C6ZA93</accession>
<keyword evidence="3" id="KW-1185">Reference proteome</keyword>
<dbReference type="Proteomes" id="UP000321578">
    <property type="component" value="Unassembled WGS sequence"/>
</dbReference>